<dbReference type="AlphaFoldDB" id="A0AA86NFI7"/>
<keyword evidence="4" id="KW-1185">Reference proteome</keyword>
<accession>A0AA86NFI7</accession>
<organism evidence="2">
    <name type="scientific">Hexamita inflata</name>
    <dbReference type="NCBI Taxonomy" id="28002"/>
    <lineage>
        <taxon>Eukaryota</taxon>
        <taxon>Metamonada</taxon>
        <taxon>Diplomonadida</taxon>
        <taxon>Hexamitidae</taxon>
        <taxon>Hexamitinae</taxon>
        <taxon>Hexamita</taxon>
    </lineage>
</organism>
<dbReference type="SUPFAM" id="SSF82185">
    <property type="entry name" value="Histone H3 K4-specific methyltransferase SET7/9 N-terminal domain"/>
    <property type="match status" value="2"/>
</dbReference>
<dbReference type="SMART" id="SM00698">
    <property type="entry name" value="MORN"/>
    <property type="match status" value="5"/>
</dbReference>
<dbReference type="EMBL" id="CAXDID020000149">
    <property type="protein sequence ID" value="CAL6041297.1"/>
    <property type="molecule type" value="Genomic_DNA"/>
</dbReference>
<name>A0AA86NFI7_9EUKA</name>
<gene>
    <name evidence="3" type="ORF">HINF_LOCUS38950</name>
    <name evidence="2" type="ORF">HINF_LOCUS5983</name>
</gene>
<comment type="caution">
    <text evidence="2">The sequence shown here is derived from an EMBL/GenBank/DDBJ whole genome shotgun (WGS) entry which is preliminary data.</text>
</comment>
<dbReference type="PANTHER" id="PTHR43215:SF14">
    <property type="entry name" value="RADIAL SPOKE HEAD 1 HOMOLOG"/>
    <property type="match status" value="1"/>
</dbReference>
<dbReference type="PANTHER" id="PTHR43215">
    <property type="entry name" value="RADIAL SPOKE HEAD 1 HOMOLOG"/>
    <property type="match status" value="1"/>
</dbReference>
<reference evidence="2" key="1">
    <citation type="submission" date="2023-06" db="EMBL/GenBank/DDBJ databases">
        <authorList>
            <person name="Kurt Z."/>
        </authorList>
    </citation>
    <scope>NUCLEOTIDE SEQUENCE</scope>
</reference>
<evidence type="ECO:0000313" key="4">
    <source>
        <dbReference type="Proteomes" id="UP001642409"/>
    </source>
</evidence>
<evidence type="ECO:0000256" key="1">
    <source>
        <dbReference type="ARBA" id="ARBA00022737"/>
    </source>
</evidence>
<dbReference type="Gene3D" id="2.20.110.10">
    <property type="entry name" value="Histone H3 K4-specific methyltransferase SET7/9 N-terminal domain"/>
    <property type="match status" value="2"/>
</dbReference>
<sequence length="232" mass="26413">MSEQVPVEQEIVIDCKEKKFDDCVFYGELNENNEMHGYGQLCFFNGDECVGQFQNDYIHGYATLTTQKYKYTGSFVNGQRTGKGRMEWPDGDVYEGSFTNGVFDGEGTMKWGNKCVHTGLYQNGDKCGFGTFVHADKTVFEGTYQNNLRNGSGKFTFTNGNFFTGEFVNNQLLKGTMVFGSGKECKFELSQEIIEIENANQFIYDSIVGKLMKEEIKIEELNENEKKMVFCE</sequence>
<dbReference type="EMBL" id="CATOUU010000154">
    <property type="protein sequence ID" value="CAI9918338.1"/>
    <property type="molecule type" value="Genomic_DNA"/>
</dbReference>
<evidence type="ECO:0000313" key="3">
    <source>
        <dbReference type="EMBL" id="CAL6041297.1"/>
    </source>
</evidence>
<keyword evidence="1" id="KW-0677">Repeat</keyword>
<dbReference type="Proteomes" id="UP001642409">
    <property type="component" value="Unassembled WGS sequence"/>
</dbReference>
<protein>
    <submittedName>
        <fullName evidence="2">Membrane occupation and recognition nexus (Morn) repeat protein</fullName>
    </submittedName>
    <submittedName>
        <fullName evidence="3">Membrane_occupation and recognition nexus (Morn) repeat protein</fullName>
    </submittedName>
</protein>
<evidence type="ECO:0000313" key="2">
    <source>
        <dbReference type="EMBL" id="CAI9918338.1"/>
    </source>
</evidence>
<proteinExistence type="predicted"/>
<dbReference type="InterPro" id="IPR003409">
    <property type="entry name" value="MORN"/>
</dbReference>
<reference evidence="3 4" key="2">
    <citation type="submission" date="2024-07" db="EMBL/GenBank/DDBJ databases">
        <authorList>
            <person name="Akdeniz Z."/>
        </authorList>
    </citation>
    <scope>NUCLEOTIDE SEQUENCE [LARGE SCALE GENOMIC DNA]</scope>
</reference>
<dbReference type="Pfam" id="PF02493">
    <property type="entry name" value="MORN"/>
    <property type="match status" value="6"/>
</dbReference>